<dbReference type="SUPFAM" id="SSF51658">
    <property type="entry name" value="Xylose isomerase-like"/>
    <property type="match status" value="1"/>
</dbReference>
<evidence type="ECO:0000313" key="2">
    <source>
        <dbReference type="EMBL" id="KAF9890138.1"/>
    </source>
</evidence>
<dbReference type="PANTHER" id="PTHR12110:SF21">
    <property type="entry name" value="XYLOSE ISOMERASE-LIKE TIM BARREL DOMAIN-CONTAINING PROTEIN"/>
    <property type="match status" value="1"/>
</dbReference>
<evidence type="ECO:0000313" key="3">
    <source>
        <dbReference type="Proteomes" id="UP001194746"/>
    </source>
</evidence>
<evidence type="ECO:0000259" key="1">
    <source>
        <dbReference type="Pfam" id="PF01261"/>
    </source>
</evidence>
<comment type="caution">
    <text evidence="2">The sequence shown here is derived from an EMBL/GenBank/DDBJ whole genome shotgun (WGS) entry which is preliminary data.</text>
</comment>
<accession>A0AAD4CPQ5</accession>
<dbReference type="EMBL" id="VCAU01000029">
    <property type="protein sequence ID" value="KAF9890138.1"/>
    <property type="molecule type" value="Genomic_DNA"/>
</dbReference>
<dbReference type="Proteomes" id="UP001194746">
    <property type="component" value="Unassembled WGS sequence"/>
</dbReference>
<dbReference type="InterPro" id="IPR050312">
    <property type="entry name" value="IolE/XylAMocC-like"/>
</dbReference>
<dbReference type="InterPro" id="IPR036237">
    <property type="entry name" value="Xyl_isomerase-like_sf"/>
</dbReference>
<dbReference type="AlphaFoldDB" id="A0AAD4CPQ5"/>
<dbReference type="Gene3D" id="3.20.20.150">
    <property type="entry name" value="Divalent-metal-dependent TIM barrel enzymes"/>
    <property type="match status" value="1"/>
</dbReference>
<gene>
    <name evidence="2" type="ORF">FE257_006299</name>
</gene>
<dbReference type="PANTHER" id="PTHR12110">
    <property type="entry name" value="HYDROXYPYRUVATE ISOMERASE"/>
    <property type="match status" value="1"/>
</dbReference>
<feature type="domain" description="Xylose isomerase-like TIM barrel" evidence="1">
    <location>
        <begin position="26"/>
        <end position="324"/>
    </location>
</feature>
<keyword evidence="3" id="KW-1185">Reference proteome</keyword>
<dbReference type="Pfam" id="PF01261">
    <property type="entry name" value="AP_endonuc_2"/>
    <property type="match status" value="1"/>
</dbReference>
<reference evidence="2" key="2">
    <citation type="submission" date="2020-02" db="EMBL/GenBank/DDBJ databases">
        <authorList>
            <person name="Gilchrist C.L.M."/>
            <person name="Chooi Y.-H."/>
        </authorList>
    </citation>
    <scope>NUCLEOTIDE SEQUENCE</scope>
    <source>
        <strain evidence="2">MST-FP2251</strain>
    </source>
</reference>
<sequence length="338" mass="37174">MTGIKIAIASNSMGKSAAGHSILRKLEAARSHGFEGVEIAFECLEAHATSFSGSRAESLRAASRDVAAKAASLSLTLIALNPFGAYDGLKDAAEVASRLEEAELWCQLCQIMRIPIFQITSCLYPMDESRITSDPDIIASNMKRLGLLAQRYGLRVGYEAPAWGIHINTWQQIQEVLSRVNLPNVGHCLDTFHISAKEAGDPFGAGIKAGGMQNLRKSLQEIQHAVDPSTVAYFQLSDATLADPQQEGYPRRDLNQPQFMTQSRNCRIPPCEPEGTLPAVEVAQAVFGLGYRGWVSMEVFHTDMWDRRESVPDDWAARGMKSWRQLAERCGLVSHAKL</sequence>
<organism evidence="2 3">
    <name type="scientific">Aspergillus nanangensis</name>
    <dbReference type="NCBI Taxonomy" id="2582783"/>
    <lineage>
        <taxon>Eukaryota</taxon>
        <taxon>Fungi</taxon>
        <taxon>Dikarya</taxon>
        <taxon>Ascomycota</taxon>
        <taxon>Pezizomycotina</taxon>
        <taxon>Eurotiomycetes</taxon>
        <taxon>Eurotiomycetidae</taxon>
        <taxon>Eurotiales</taxon>
        <taxon>Aspergillaceae</taxon>
        <taxon>Aspergillus</taxon>
        <taxon>Aspergillus subgen. Circumdati</taxon>
    </lineage>
</organism>
<proteinExistence type="predicted"/>
<protein>
    <recommendedName>
        <fullName evidence="1">Xylose isomerase-like TIM barrel domain-containing protein</fullName>
    </recommendedName>
</protein>
<name>A0AAD4CPQ5_ASPNN</name>
<dbReference type="InterPro" id="IPR013022">
    <property type="entry name" value="Xyl_isomerase-like_TIM-brl"/>
</dbReference>
<reference evidence="2" key="1">
    <citation type="journal article" date="2019" name="Beilstein J. Org. Chem.">
        <title>Nanangenines: drimane sesquiterpenoids as the dominant metabolite cohort of a novel Australian fungus, Aspergillus nanangensis.</title>
        <authorList>
            <person name="Lacey H.J."/>
            <person name="Gilchrist C.L.M."/>
            <person name="Crombie A."/>
            <person name="Kalaitzis J.A."/>
            <person name="Vuong D."/>
            <person name="Rutledge P.J."/>
            <person name="Turner P."/>
            <person name="Pitt J.I."/>
            <person name="Lacey E."/>
            <person name="Chooi Y.H."/>
            <person name="Piggott A.M."/>
        </authorList>
    </citation>
    <scope>NUCLEOTIDE SEQUENCE</scope>
    <source>
        <strain evidence="2">MST-FP2251</strain>
    </source>
</reference>